<keyword evidence="2" id="KW-1185">Reference proteome</keyword>
<sequence length="54" mass="6340">MTTWMMRMMMTWMRKMSTKKKKNMKMVSLSSLSGVNCCNNNTETDHSKTNIQTT</sequence>
<reference evidence="3" key="1">
    <citation type="submission" date="2022-11" db="UniProtKB">
        <authorList>
            <consortium name="WormBaseParasite"/>
        </authorList>
    </citation>
    <scope>IDENTIFICATION</scope>
</reference>
<proteinExistence type="predicted"/>
<organism evidence="2 3">
    <name type="scientific">Romanomermis culicivorax</name>
    <name type="common">Nematode worm</name>
    <dbReference type="NCBI Taxonomy" id="13658"/>
    <lineage>
        <taxon>Eukaryota</taxon>
        <taxon>Metazoa</taxon>
        <taxon>Ecdysozoa</taxon>
        <taxon>Nematoda</taxon>
        <taxon>Enoplea</taxon>
        <taxon>Dorylaimia</taxon>
        <taxon>Mermithida</taxon>
        <taxon>Mermithoidea</taxon>
        <taxon>Mermithidae</taxon>
        <taxon>Romanomermis</taxon>
    </lineage>
</organism>
<protein>
    <submittedName>
        <fullName evidence="3">Uncharacterized protein</fullName>
    </submittedName>
</protein>
<dbReference type="AlphaFoldDB" id="A0A915KJN9"/>
<evidence type="ECO:0000313" key="2">
    <source>
        <dbReference type="Proteomes" id="UP000887565"/>
    </source>
</evidence>
<dbReference type="WBParaSite" id="nRc.2.0.1.t38226-RA">
    <property type="protein sequence ID" value="nRc.2.0.1.t38226-RA"/>
    <property type="gene ID" value="nRc.2.0.1.g38226"/>
</dbReference>
<feature type="region of interest" description="Disordered" evidence="1">
    <location>
        <begin position="35"/>
        <end position="54"/>
    </location>
</feature>
<name>A0A915KJN9_ROMCU</name>
<evidence type="ECO:0000313" key="3">
    <source>
        <dbReference type="WBParaSite" id="nRc.2.0.1.t38226-RA"/>
    </source>
</evidence>
<dbReference type="Proteomes" id="UP000887565">
    <property type="component" value="Unplaced"/>
</dbReference>
<accession>A0A915KJN9</accession>
<evidence type="ECO:0000256" key="1">
    <source>
        <dbReference type="SAM" id="MobiDB-lite"/>
    </source>
</evidence>